<evidence type="ECO:0000313" key="4">
    <source>
        <dbReference type="EMBL" id="NKY21120.1"/>
    </source>
</evidence>
<evidence type="ECO:0000256" key="2">
    <source>
        <dbReference type="ARBA" id="ARBA00023163"/>
    </source>
</evidence>
<organism evidence="4 5">
    <name type="scientific">Cellulomonas denverensis</name>
    <dbReference type="NCBI Taxonomy" id="264297"/>
    <lineage>
        <taxon>Bacteria</taxon>
        <taxon>Bacillati</taxon>
        <taxon>Actinomycetota</taxon>
        <taxon>Actinomycetes</taxon>
        <taxon>Micrococcales</taxon>
        <taxon>Cellulomonadaceae</taxon>
        <taxon>Cellulomonas</taxon>
    </lineage>
</organism>
<reference evidence="4 5" key="1">
    <citation type="submission" date="2020-04" db="EMBL/GenBank/DDBJ databases">
        <title>MicrobeNet Type strains.</title>
        <authorList>
            <person name="Nicholson A.C."/>
        </authorList>
    </citation>
    <scope>NUCLEOTIDE SEQUENCE [LARGE SCALE GENOMIC DNA]</scope>
    <source>
        <strain evidence="4 5">ATCC BAA-788</strain>
    </source>
</reference>
<keyword evidence="5" id="KW-1185">Reference proteome</keyword>
<accession>A0A7X6KS46</accession>
<sequence>MSGLGGHLGDRVTALVDGQLGPAATERALSHVAGCPRCAQELAEARQARRVLAQVCDIRPDGDLTARLMALGCAPGGFTPPAGAARPAPAVPAPQPSRLTSWLPALSGHGALTGELSPSRRGLRVLVGSVTGLGVVAVGLFVLGGRPAAVAPSAQPQEALSLLGQSGAATTATPVSAAAEGSTTEEYLSWMRQEGWTCPSDIPEGWSVTSVRLRDEGATLQVGIAGPLGELVVSEQHGQLDPAALVGADQLTIGDRTVYLLSRAPWHLAWQDGDTVVEVVSDDDGDSATEVVAAFPGSAYDDGVPARLTRGWDTLAAAVSLP</sequence>
<keyword evidence="1" id="KW-0805">Transcription regulation</keyword>
<dbReference type="InterPro" id="IPR027383">
    <property type="entry name" value="Znf_put"/>
</dbReference>
<dbReference type="Gene3D" id="1.10.10.1320">
    <property type="entry name" value="Anti-sigma factor, zinc-finger domain"/>
    <property type="match status" value="1"/>
</dbReference>
<keyword evidence="2" id="KW-0804">Transcription</keyword>
<dbReference type="InterPro" id="IPR041916">
    <property type="entry name" value="Anti_sigma_zinc_sf"/>
</dbReference>
<evidence type="ECO:0000256" key="1">
    <source>
        <dbReference type="ARBA" id="ARBA00023015"/>
    </source>
</evidence>
<dbReference type="Pfam" id="PF13490">
    <property type="entry name" value="zf-HC2"/>
    <property type="match status" value="1"/>
</dbReference>
<comment type="caution">
    <text evidence="4">The sequence shown here is derived from an EMBL/GenBank/DDBJ whole genome shotgun (WGS) entry which is preliminary data.</text>
</comment>
<evidence type="ECO:0000259" key="3">
    <source>
        <dbReference type="Pfam" id="PF13490"/>
    </source>
</evidence>
<protein>
    <submittedName>
        <fullName evidence="4">Zf-HC2 domain-containing protein</fullName>
    </submittedName>
</protein>
<proteinExistence type="predicted"/>
<name>A0A7X6KS46_9CELL</name>
<gene>
    <name evidence="4" type="ORF">HGA03_00390</name>
</gene>
<feature type="domain" description="Putative zinc-finger" evidence="3">
    <location>
        <begin position="10"/>
        <end position="39"/>
    </location>
</feature>
<dbReference type="Proteomes" id="UP000581206">
    <property type="component" value="Unassembled WGS sequence"/>
</dbReference>
<dbReference type="EMBL" id="JAAXOX010000001">
    <property type="protein sequence ID" value="NKY21120.1"/>
    <property type="molecule type" value="Genomic_DNA"/>
</dbReference>
<dbReference type="AlphaFoldDB" id="A0A7X6KS46"/>
<evidence type="ECO:0000313" key="5">
    <source>
        <dbReference type="Proteomes" id="UP000581206"/>
    </source>
</evidence>
<dbReference type="RefSeq" id="WP_168628248.1">
    <property type="nucleotide sequence ID" value="NZ_BONL01000014.1"/>
</dbReference>